<dbReference type="Proteomes" id="UP000016033">
    <property type="component" value="Unassembled WGS sequence"/>
</dbReference>
<dbReference type="AlphaFoldDB" id="T5KNR4"/>
<proteinExistence type="predicted"/>
<name>T5KNR4_MICMQ</name>
<sequence>MKGNATTLVSIEAGGGSSAAVALATANTYEKRVYEFKARTATEAIAFKLNQVAAGNSYLDDIQVTRFYPATPIFTGTVTDVSSTYPFKKSTGEKRTSVVVTVSDAVKIHGTTPRYGAMIGAPYYETFEQRIARLSSSALAPIESPPVGAPKVVYSF</sequence>
<reference evidence="1 2" key="1">
    <citation type="journal article" date="2013" name="Genome Announc.">
        <title>Whole-genome sequences of five oyster-associated bacteria show potential for crude oil hydrocarbon degradation.</title>
        <authorList>
            <person name="Chauhan A."/>
            <person name="Green S."/>
            <person name="Pathak A."/>
            <person name="Thomas J."/>
            <person name="Venkatramanan R."/>
        </authorList>
    </citation>
    <scope>NUCLEOTIDE SEQUENCE [LARGE SCALE GENOMIC DNA]</scope>
    <source>
        <strain evidence="1 2">MF109</strain>
    </source>
</reference>
<dbReference type="PATRIC" id="fig|1333857.3.peg.1689"/>
<evidence type="ECO:0000313" key="1">
    <source>
        <dbReference type="EMBL" id="EQM78213.1"/>
    </source>
</evidence>
<dbReference type="EMBL" id="ATAO01000181">
    <property type="protein sequence ID" value="EQM78213.1"/>
    <property type="molecule type" value="Genomic_DNA"/>
</dbReference>
<organism evidence="1 2">
    <name type="scientific">Microbacterium maritypicum MF109</name>
    <dbReference type="NCBI Taxonomy" id="1333857"/>
    <lineage>
        <taxon>Bacteria</taxon>
        <taxon>Bacillati</taxon>
        <taxon>Actinomycetota</taxon>
        <taxon>Actinomycetes</taxon>
        <taxon>Micrococcales</taxon>
        <taxon>Microbacteriaceae</taxon>
        <taxon>Microbacterium</taxon>
    </lineage>
</organism>
<comment type="caution">
    <text evidence="1">The sequence shown here is derived from an EMBL/GenBank/DDBJ whole genome shotgun (WGS) entry which is preliminary data.</text>
</comment>
<evidence type="ECO:0000313" key="2">
    <source>
        <dbReference type="Proteomes" id="UP000016033"/>
    </source>
</evidence>
<gene>
    <name evidence="1" type="ORF">L687_16940</name>
</gene>
<protein>
    <submittedName>
        <fullName evidence="1">Uncharacterized protein</fullName>
    </submittedName>
</protein>
<accession>T5KNR4</accession>